<evidence type="ECO:0000256" key="1">
    <source>
        <dbReference type="SAM" id="SignalP"/>
    </source>
</evidence>
<dbReference type="AlphaFoldDB" id="A0A951PI48"/>
<feature type="chain" id="PRO_5038132891" evidence="1">
    <location>
        <begin position="33"/>
        <end position="556"/>
    </location>
</feature>
<feature type="signal peptide" evidence="1">
    <location>
        <begin position="1"/>
        <end position="32"/>
    </location>
</feature>
<evidence type="ECO:0000313" key="2">
    <source>
        <dbReference type="EMBL" id="MBW4544375.1"/>
    </source>
</evidence>
<sequence>MKRFRQKTRQRQQMLAVLTLTSILSLSVAANAVEPSLGSVNSTLKNRSEAVTSPKQNNRQIPRAVVNAVRREIAREFRVPPGQLRVTSFSQESWPNSCLGLGRPREACAEIFIENGWRIVMSDGEQNWTYRTDGTGRLLRLEGQQTPPSGSLPDSVANGVLRAASEQLNISTSQLRITQSERQDWPDGCLGLARDNERCTGAITPGWRVTVETKQQRLVYRTDRNGSFVRLDERASNMGSSTLPQAASNAILQAASQRTGLRTSELRIVKSQQITTDGCLGLPRPREACTRIALQAWEVTVEAGQQRLVYRSDVNGSQVRLNEAASTISDRNLPKSVADRVLQSASQETGLRTSNLRIVQVDKQSWPDGCLGLYEPNVLCTMAIVPGWRVTVEAGDSRLVYRTNDSGSVVKLDKPGTYAGSGAVPIPRSELPPPLPSNTIFRAIASGGIAGQTTETRLQDDGQVVRLQVIRNGLMAPMQVSRISRQDVQKFQQLLERTEFSQFDQLSYPVSRGADYITITLTGKAGTTRYVDIAANRLPLPLQEVVKAWNQIASGS</sequence>
<keyword evidence="1" id="KW-0732">Signal</keyword>
<evidence type="ECO:0000313" key="3">
    <source>
        <dbReference type="Proteomes" id="UP000753908"/>
    </source>
</evidence>
<name>A0A951PI48_9CYAN</name>
<dbReference type="Proteomes" id="UP000753908">
    <property type="component" value="Unassembled WGS sequence"/>
</dbReference>
<reference evidence="2" key="1">
    <citation type="submission" date="2021-05" db="EMBL/GenBank/DDBJ databases">
        <authorList>
            <person name="Pietrasiak N."/>
            <person name="Ward R."/>
            <person name="Stajich J.E."/>
            <person name="Kurbessoian T."/>
        </authorList>
    </citation>
    <scope>NUCLEOTIDE SEQUENCE</scope>
    <source>
        <strain evidence="2">CPER-KK1</strain>
    </source>
</reference>
<protein>
    <submittedName>
        <fullName evidence="2">Uncharacterized protein</fullName>
    </submittedName>
</protein>
<proteinExistence type="predicted"/>
<comment type="caution">
    <text evidence="2">The sequence shown here is derived from an EMBL/GenBank/DDBJ whole genome shotgun (WGS) entry which is preliminary data.</text>
</comment>
<organism evidence="2 3">
    <name type="scientific">Symplocastrum torsivum CPER-KK1</name>
    <dbReference type="NCBI Taxonomy" id="450513"/>
    <lineage>
        <taxon>Bacteria</taxon>
        <taxon>Bacillati</taxon>
        <taxon>Cyanobacteriota</taxon>
        <taxon>Cyanophyceae</taxon>
        <taxon>Oscillatoriophycideae</taxon>
        <taxon>Oscillatoriales</taxon>
        <taxon>Microcoleaceae</taxon>
        <taxon>Symplocastrum</taxon>
    </lineage>
</organism>
<reference evidence="2" key="2">
    <citation type="journal article" date="2022" name="Microbiol. Resour. Announc.">
        <title>Metagenome Sequencing to Explore Phylogenomics of Terrestrial Cyanobacteria.</title>
        <authorList>
            <person name="Ward R.D."/>
            <person name="Stajich J.E."/>
            <person name="Johansen J.R."/>
            <person name="Huntemann M."/>
            <person name="Clum A."/>
            <person name="Foster B."/>
            <person name="Foster B."/>
            <person name="Roux S."/>
            <person name="Palaniappan K."/>
            <person name="Varghese N."/>
            <person name="Mukherjee S."/>
            <person name="Reddy T.B.K."/>
            <person name="Daum C."/>
            <person name="Copeland A."/>
            <person name="Chen I.A."/>
            <person name="Ivanova N.N."/>
            <person name="Kyrpides N.C."/>
            <person name="Shapiro N."/>
            <person name="Eloe-Fadrosh E.A."/>
            <person name="Pietrasiak N."/>
        </authorList>
    </citation>
    <scope>NUCLEOTIDE SEQUENCE</scope>
    <source>
        <strain evidence="2">CPER-KK1</strain>
    </source>
</reference>
<dbReference type="EMBL" id="JAHHIF010000008">
    <property type="protein sequence ID" value="MBW4544375.1"/>
    <property type="molecule type" value="Genomic_DNA"/>
</dbReference>
<gene>
    <name evidence="2" type="ORF">KME25_08030</name>
</gene>
<accession>A0A951PI48</accession>